<dbReference type="VEuPathDB" id="VectorBase:ACON2_033509"/>
<dbReference type="Pfam" id="PF13855">
    <property type="entry name" value="LRR_8"/>
    <property type="match status" value="2"/>
</dbReference>
<evidence type="ECO:0000256" key="2">
    <source>
        <dbReference type="ARBA" id="ARBA00022737"/>
    </source>
</evidence>
<dbReference type="PROSITE" id="PS51450">
    <property type="entry name" value="LRR"/>
    <property type="match status" value="1"/>
</dbReference>
<dbReference type="InterPro" id="IPR050333">
    <property type="entry name" value="SLRP"/>
</dbReference>
<dbReference type="PANTHER" id="PTHR45712">
    <property type="entry name" value="AGAP008170-PA"/>
    <property type="match status" value="1"/>
</dbReference>
<proteinExistence type="predicted"/>
<dbReference type="SUPFAM" id="SSF52058">
    <property type="entry name" value="L domain-like"/>
    <property type="match status" value="1"/>
</dbReference>
<protein>
    <submittedName>
        <fullName evidence="3">Uncharacterized protein</fullName>
    </submittedName>
</protein>
<dbReference type="SMART" id="SM00369">
    <property type="entry name" value="LRR_TYP"/>
    <property type="match status" value="4"/>
</dbReference>
<sequence>MQIRYVTRCTIEEWNPSEEGYFFLNHMPNGTQVIQIVNLQNVLLDAKLCSTGVQFVNSLSVDSSPKLGIVIIPATCTIETLIMYKTGVRNIHFEKNRAIKSVTIRNSPITNIPATLLTLPAIQHILLEYTKIASIDLSWFYPLRGLATLKLVKSNLQVVHGEGSTNVTTGLNVINLSYNSLRTLNLNGFAPFAELTQLVLTHNKLESLTGTLNIPALTGLMLNHNRLKQLDACQWNDTQRLEGITLAHNYLRQVPACLERFASLAHIDLNHNRIGYVRWEDLQQLPKLASIDLSFNRITAIPPDQAQYPSLLKQLVLYGNPIEVVTIPDGLNDTIHVTVV</sequence>
<evidence type="ECO:0000256" key="1">
    <source>
        <dbReference type="ARBA" id="ARBA00022614"/>
    </source>
</evidence>
<dbReference type="Gene3D" id="3.80.10.10">
    <property type="entry name" value="Ribonuclease Inhibitor"/>
    <property type="match status" value="1"/>
</dbReference>
<keyword evidence="2" id="KW-0677">Repeat</keyword>
<dbReference type="EnsemblMetazoa" id="ACOM027064-RA">
    <property type="protein sequence ID" value="ACOM027064-PA.1"/>
    <property type="gene ID" value="ACOM027064"/>
</dbReference>
<accession>A0A8W7P7U7</accession>
<dbReference type="InterPro" id="IPR001611">
    <property type="entry name" value="Leu-rich_rpt"/>
</dbReference>
<dbReference type="AlphaFoldDB" id="A0A8W7P7U7"/>
<keyword evidence="1" id="KW-0433">Leucine-rich repeat</keyword>
<dbReference type="InterPro" id="IPR032675">
    <property type="entry name" value="LRR_dom_sf"/>
</dbReference>
<dbReference type="InterPro" id="IPR003591">
    <property type="entry name" value="Leu-rich_rpt_typical-subtyp"/>
</dbReference>
<evidence type="ECO:0000313" key="3">
    <source>
        <dbReference type="EnsemblMetazoa" id="ACOM027064-PA.1"/>
    </source>
</evidence>
<organism evidence="3">
    <name type="scientific">Anopheles coluzzii</name>
    <name type="common">African malaria mosquito</name>
    <dbReference type="NCBI Taxonomy" id="1518534"/>
    <lineage>
        <taxon>Eukaryota</taxon>
        <taxon>Metazoa</taxon>
        <taxon>Ecdysozoa</taxon>
        <taxon>Arthropoda</taxon>
        <taxon>Hexapoda</taxon>
        <taxon>Insecta</taxon>
        <taxon>Pterygota</taxon>
        <taxon>Neoptera</taxon>
        <taxon>Endopterygota</taxon>
        <taxon>Diptera</taxon>
        <taxon>Nematocera</taxon>
        <taxon>Culicoidea</taxon>
        <taxon>Culicidae</taxon>
        <taxon>Anophelinae</taxon>
        <taxon>Anopheles</taxon>
    </lineage>
</organism>
<dbReference type="PANTHER" id="PTHR45712:SF22">
    <property type="entry name" value="INSULIN-LIKE GROWTH FACTOR-BINDING PROTEIN COMPLEX ACID LABILE SUBUNIT"/>
    <property type="match status" value="1"/>
</dbReference>
<reference evidence="3" key="1">
    <citation type="submission" date="2022-08" db="UniProtKB">
        <authorList>
            <consortium name="EnsemblMetazoa"/>
        </authorList>
    </citation>
    <scope>IDENTIFICATION</scope>
</reference>
<dbReference type="Proteomes" id="UP000075882">
    <property type="component" value="Unassembled WGS sequence"/>
</dbReference>
<name>A0A8W7P7U7_ANOCL</name>